<dbReference type="PROSITE" id="PS00108">
    <property type="entry name" value="PROTEIN_KINASE_ST"/>
    <property type="match status" value="1"/>
</dbReference>
<evidence type="ECO:0000259" key="5">
    <source>
        <dbReference type="PROSITE" id="PS50011"/>
    </source>
</evidence>
<comment type="caution">
    <text evidence="6">The sequence shown here is derived from an EMBL/GenBank/DDBJ whole genome shotgun (WGS) entry which is preliminary data.</text>
</comment>
<dbReference type="PANTHER" id="PTHR27005:SF515">
    <property type="entry name" value="WALL-ASSOCIATED RECEPTOR KINASE-LIKE 10-RELATED"/>
    <property type="match status" value="1"/>
</dbReference>
<evidence type="ECO:0000313" key="7">
    <source>
        <dbReference type="Proteomes" id="UP000594638"/>
    </source>
</evidence>
<comment type="catalytic activity">
    <reaction evidence="4">
        <text>L-threonyl-[protein] + ATP = O-phospho-L-threonyl-[protein] + ADP + H(+)</text>
        <dbReference type="Rhea" id="RHEA:46608"/>
        <dbReference type="Rhea" id="RHEA-COMP:11060"/>
        <dbReference type="Rhea" id="RHEA-COMP:11605"/>
        <dbReference type="ChEBI" id="CHEBI:15378"/>
        <dbReference type="ChEBI" id="CHEBI:30013"/>
        <dbReference type="ChEBI" id="CHEBI:30616"/>
        <dbReference type="ChEBI" id="CHEBI:61977"/>
        <dbReference type="ChEBI" id="CHEBI:456216"/>
    </reaction>
</comment>
<organism evidence="6 7">
    <name type="scientific">Olea europaea subsp. europaea</name>
    <dbReference type="NCBI Taxonomy" id="158383"/>
    <lineage>
        <taxon>Eukaryota</taxon>
        <taxon>Viridiplantae</taxon>
        <taxon>Streptophyta</taxon>
        <taxon>Embryophyta</taxon>
        <taxon>Tracheophyta</taxon>
        <taxon>Spermatophyta</taxon>
        <taxon>Magnoliopsida</taxon>
        <taxon>eudicotyledons</taxon>
        <taxon>Gunneridae</taxon>
        <taxon>Pentapetalae</taxon>
        <taxon>asterids</taxon>
        <taxon>lamiids</taxon>
        <taxon>Lamiales</taxon>
        <taxon>Oleaceae</taxon>
        <taxon>Oleeae</taxon>
        <taxon>Olea</taxon>
    </lineage>
</organism>
<dbReference type="GO" id="GO:0004674">
    <property type="term" value="F:protein serine/threonine kinase activity"/>
    <property type="evidence" value="ECO:0007669"/>
    <property type="project" value="TreeGrafter"/>
</dbReference>
<dbReference type="SUPFAM" id="SSF56112">
    <property type="entry name" value="Protein kinase-like (PK-like)"/>
    <property type="match status" value="1"/>
</dbReference>
<evidence type="ECO:0000313" key="6">
    <source>
        <dbReference type="EMBL" id="CAA2980641.1"/>
    </source>
</evidence>
<dbReference type="EMBL" id="CACTIH010003650">
    <property type="protein sequence ID" value="CAA2980641.1"/>
    <property type="molecule type" value="Genomic_DNA"/>
</dbReference>
<dbReference type="FunFam" id="1.10.510.10:FF:000084">
    <property type="entry name" value="Wall-associated receptor kinase 2"/>
    <property type="match status" value="1"/>
</dbReference>
<name>A0A8S0RLN1_OLEEU</name>
<accession>A0A8S0RLN1</accession>
<keyword evidence="6" id="KW-0675">Receptor</keyword>
<dbReference type="GO" id="GO:0005524">
    <property type="term" value="F:ATP binding"/>
    <property type="evidence" value="ECO:0007669"/>
    <property type="project" value="UniProtKB-KW"/>
</dbReference>
<keyword evidence="2" id="KW-0067">ATP-binding</keyword>
<evidence type="ECO:0000256" key="2">
    <source>
        <dbReference type="ARBA" id="ARBA00022840"/>
    </source>
</evidence>
<dbReference type="InterPro" id="IPR000719">
    <property type="entry name" value="Prot_kinase_dom"/>
</dbReference>
<dbReference type="InterPro" id="IPR008271">
    <property type="entry name" value="Ser/Thr_kinase_AS"/>
</dbReference>
<dbReference type="InterPro" id="IPR045274">
    <property type="entry name" value="WAK-like"/>
</dbReference>
<evidence type="ECO:0000256" key="4">
    <source>
        <dbReference type="ARBA" id="ARBA00047951"/>
    </source>
</evidence>
<comment type="catalytic activity">
    <reaction evidence="3">
        <text>L-seryl-[protein] + ATP = O-phospho-L-seryl-[protein] + ADP + H(+)</text>
        <dbReference type="Rhea" id="RHEA:17989"/>
        <dbReference type="Rhea" id="RHEA-COMP:9863"/>
        <dbReference type="Rhea" id="RHEA-COMP:11604"/>
        <dbReference type="ChEBI" id="CHEBI:15378"/>
        <dbReference type="ChEBI" id="CHEBI:29999"/>
        <dbReference type="ChEBI" id="CHEBI:30616"/>
        <dbReference type="ChEBI" id="CHEBI:83421"/>
        <dbReference type="ChEBI" id="CHEBI:456216"/>
    </reaction>
</comment>
<dbReference type="PROSITE" id="PS50011">
    <property type="entry name" value="PROTEIN_KINASE_DOM"/>
    <property type="match status" value="1"/>
</dbReference>
<protein>
    <submittedName>
        <fullName evidence="6">Wall-associated receptor kinase-like 8</fullName>
    </submittedName>
</protein>
<dbReference type="OrthoDB" id="4062651at2759"/>
<dbReference type="Gramene" id="OE9A022882T1">
    <property type="protein sequence ID" value="OE9A022882C1"/>
    <property type="gene ID" value="OE9A022882"/>
</dbReference>
<sequence length="427" mass="48576">MIWLWYNQIIVIPTAVLLLCHIVPQATVNILVESGHVRTLMAVAGAVVSKGDRLIVQLMDAHSIWWQRKIFDCSLAFVGIDGLDFTFPLINLNDPKTFQNSKEFMDKPLVLDWRIIDGNCTTLNSLYSLCGKNSFCIDLDDSFRGSRCKCNKGYKGNPYLYSGCQEVPLLVYEFIPNGTLFDLIHDESHEFPFSWNMRLKVVVEVAESLAYLHSATSIPIYHRDIKSTNMLLDEKYVAKISDFGISRSIIVDQTHLTTMVKGTFGYLDPEYFQSSQFTEKSDVYSFAIVLVELLTGQRPISLDRTEGERSLATRFLLCMERKQLEEIFDIQVLEQDKIEELNVVAKLAQRCLNLNGKKRPTMKEVAMELESIRMGQILSSASDTIPQGVHLRKSKSIMTSDDDYTWTNTDDNIISSSSTSPLKIHTY</sequence>
<dbReference type="SMART" id="SM00220">
    <property type="entry name" value="S_TKc"/>
    <property type="match status" value="1"/>
</dbReference>
<dbReference type="Gene3D" id="1.10.510.10">
    <property type="entry name" value="Transferase(Phosphotransferase) domain 1"/>
    <property type="match status" value="1"/>
</dbReference>
<dbReference type="Proteomes" id="UP000594638">
    <property type="component" value="Unassembled WGS sequence"/>
</dbReference>
<evidence type="ECO:0000256" key="3">
    <source>
        <dbReference type="ARBA" id="ARBA00047558"/>
    </source>
</evidence>
<dbReference type="GO" id="GO:0007166">
    <property type="term" value="P:cell surface receptor signaling pathway"/>
    <property type="evidence" value="ECO:0007669"/>
    <property type="project" value="InterPro"/>
</dbReference>
<keyword evidence="1" id="KW-0547">Nucleotide-binding</keyword>
<evidence type="ECO:0000256" key="1">
    <source>
        <dbReference type="ARBA" id="ARBA00022741"/>
    </source>
</evidence>
<proteinExistence type="predicted"/>
<gene>
    <name evidence="6" type="ORF">OLEA9_A022882</name>
</gene>
<keyword evidence="7" id="KW-1185">Reference proteome</keyword>
<dbReference type="PANTHER" id="PTHR27005">
    <property type="entry name" value="WALL-ASSOCIATED RECEPTOR KINASE-LIKE 21"/>
    <property type="match status" value="1"/>
</dbReference>
<dbReference type="InterPro" id="IPR011009">
    <property type="entry name" value="Kinase-like_dom_sf"/>
</dbReference>
<dbReference type="Pfam" id="PF00069">
    <property type="entry name" value="Pkinase"/>
    <property type="match status" value="1"/>
</dbReference>
<keyword evidence="6" id="KW-0418">Kinase</keyword>
<feature type="domain" description="Protein kinase" evidence="5">
    <location>
        <begin position="42"/>
        <end position="372"/>
    </location>
</feature>
<dbReference type="GO" id="GO:0005886">
    <property type="term" value="C:plasma membrane"/>
    <property type="evidence" value="ECO:0007669"/>
    <property type="project" value="TreeGrafter"/>
</dbReference>
<keyword evidence="6" id="KW-0808">Transferase</keyword>
<dbReference type="AlphaFoldDB" id="A0A8S0RLN1"/>
<reference evidence="6 7" key="1">
    <citation type="submission" date="2019-12" db="EMBL/GenBank/DDBJ databases">
        <authorList>
            <person name="Alioto T."/>
            <person name="Alioto T."/>
            <person name="Gomez Garrido J."/>
        </authorList>
    </citation>
    <scope>NUCLEOTIDE SEQUENCE [LARGE SCALE GENOMIC DNA]</scope>
</reference>